<dbReference type="Gene3D" id="3.10.450.10">
    <property type="match status" value="1"/>
</dbReference>
<dbReference type="AlphaFoldDB" id="A0A8C5CTW8"/>
<accession>A0A8C5CTW8</accession>
<sequence length="160" mass="17598">MIWKTLLIVAVFAVATDVAVMALKMVGGYSDATVTDTGVQDALRYAVVRHNAGTNDMYLRQVGRVISVQKQVVSGVNYKFVVEMGQTACRKTGVESNCPVRGDEAAAKVYGFLFALNRTEGSRPHTVISVDAWPEMNVIVSRTQTEVSIVHYIRLKIKCE</sequence>
<evidence type="ECO:0000259" key="4">
    <source>
        <dbReference type="SMART" id="SM00043"/>
    </source>
</evidence>
<dbReference type="GO" id="GO:0005615">
    <property type="term" value="C:extracellular space"/>
    <property type="evidence" value="ECO:0007669"/>
    <property type="project" value="TreeGrafter"/>
</dbReference>
<dbReference type="Pfam" id="PF00031">
    <property type="entry name" value="Cystatin"/>
    <property type="match status" value="1"/>
</dbReference>
<evidence type="ECO:0000313" key="5">
    <source>
        <dbReference type="Ensembl" id="ENSGMOP00000065955.1"/>
    </source>
</evidence>
<dbReference type="GO" id="GO:0005737">
    <property type="term" value="C:cytoplasm"/>
    <property type="evidence" value="ECO:0007669"/>
    <property type="project" value="TreeGrafter"/>
</dbReference>
<feature type="signal peptide" evidence="3">
    <location>
        <begin position="1"/>
        <end position="22"/>
    </location>
</feature>
<keyword evidence="2" id="KW-1015">Disulfide bond</keyword>
<feature type="domain" description="Cystatin" evidence="4">
    <location>
        <begin position="24"/>
        <end position="131"/>
    </location>
</feature>
<dbReference type="PANTHER" id="PTHR46186:SF12">
    <property type="entry name" value="CYSTATIN C (AMYLOID ANGIOPATHY AND CEREBRAL HEMORRHAGE)-RELATED"/>
    <property type="match status" value="1"/>
</dbReference>
<gene>
    <name evidence="5" type="primary">LOC115559797</name>
</gene>
<evidence type="ECO:0000313" key="6">
    <source>
        <dbReference type="Proteomes" id="UP000694546"/>
    </source>
</evidence>
<name>A0A8C5CTW8_GADMO</name>
<dbReference type="CDD" id="cd00042">
    <property type="entry name" value="CY"/>
    <property type="match status" value="1"/>
</dbReference>
<dbReference type="GeneTree" id="ENSGT01130000279084"/>
<dbReference type="GO" id="GO:0031982">
    <property type="term" value="C:vesicle"/>
    <property type="evidence" value="ECO:0007669"/>
    <property type="project" value="TreeGrafter"/>
</dbReference>
<dbReference type="InterPro" id="IPR000010">
    <property type="entry name" value="Cystatin_dom"/>
</dbReference>
<protein>
    <submittedName>
        <fullName evidence="5">Cystatin-like</fullName>
    </submittedName>
</protein>
<keyword evidence="6" id="KW-1185">Reference proteome</keyword>
<dbReference type="FunFam" id="3.10.450.10:FF:000004">
    <property type="entry name" value="Cystatin C"/>
    <property type="match status" value="1"/>
</dbReference>
<reference evidence="5" key="2">
    <citation type="submission" date="2025-09" db="UniProtKB">
        <authorList>
            <consortium name="Ensembl"/>
        </authorList>
    </citation>
    <scope>IDENTIFICATION</scope>
</reference>
<dbReference type="InterPro" id="IPR046350">
    <property type="entry name" value="Cystatin_sf"/>
</dbReference>
<evidence type="ECO:0000256" key="3">
    <source>
        <dbReference type="SAM" id="SignalP"/>
    </source>
</evidence>
<dbReference type="Proteomes" id="UP000694546">
    <property type="component" value="Chromosome 15"/>
</dbReference>
<evidence type="ECO:0000256" key="2">
    <source>
        <dbReference type="ARBA" id="ARBA00023157"/>
    </source>
</evidence>
<reference evidence="5" key="1">
    <citation type="submission" date="2025-08" db="UniProtKB">
        <authorList>
            <consortium name="Ensembl"/>
        </authorList>
    </citation>
    <scope>IDENTIFICATION</scope>
</reference>
<keyword evidence="3" id="KW-0732">Signal</keyword>
<dbReference type="SUPFAM" id="SSF54403">
    <property type="entry name" value="Cystatin/monellin"/>
    <property type="match status" value="1"/>
</dbReference>
<dbReference type="PROSITE" id="PS00287">
    <property type="entry name" value="CYSTATIN"/>
    <property type="match status" value="1"/>
</dbReference>
<dbReference type="SMART" id="SM00043">
    <property type="entry name" value="CY"/>
    <property type="match status" value="1"/>
</dbReference>
<comment type="similarity">
    <text evidence="1">Belongs to the cystatin family.</text>
</comment>
<feature type="chain" id="PRO_5034032846" evidence="3">
    <location>
        <begin position="23"/>
        <end position="160"/>
    </location>
</feature>
<proteinExistence type="inferred from homology"/>
<dbReference type="GO" id="GO:0004869">
    <property type="term" value="F:cysteine-type endopeptidase inhibitor activity"/>
    <property type="evidence" value="ECO:0007669"/>
    <property type="project" value="InterPro"/>
</dbReference>
<dbReference type="PANTHER" id="PTHR46186">
    <property type="entry name" value="CYSTATIN"/>
    <property type="match status" value="1"/>
</dbReference>
<dbReference type="Ensembl" id="ENSGMOT00000059339.1">
    <property type="protein sequence ID" value="ENSGMOP00000065955.1"/>
    <property type="gene ID" value="ENSGMOG00000025112.1"/>
</dbReference>
<dbReference type="InterPro" id="IPR018073">
    <property type="entry name" value="Prot_inh_cystat_CS"/>
</dbReference>
<organism evidence="5 6">
    <name type="scientific">Gadus morhua</name>
    <name type="common">Atlantic cod</name>
    <dbReference type="NCBI Taxonomy" id="8049"/>
    <lineage>
        <taxon>Eukaryota</taxon>
        <taxon>Metazoa</taxon>
        <taxon>Chordata</taxon>
        <taxon>Craniata</taxon>
        <taxon>Vertebrata</taxon>
        <taxon>Euteleostomi</taxon>
        <taxon>Actinopterygii</taxon>
        <taxon>Neopterygii</taxon>
        <taxon>Teleostei</taxon>
        <taxon>Neoteleostei</taxon>
        <taxon>Acanthomorphata</taxon>
        <taxon>Zeiogadaria</taxon>
        <taxon>Gadariae</taxon>
        <taxon>Gadiformes</taxon>
        <taxon>Gadoidei</taxon>
        <taxon>Gadidae</taxon>
        <taxon>Gadus</taxon>
    </lineage>
</organism>
<evidence type="ECO:0000256" key="1">
    <source>
        <dbReference type="ARBA" id="ARBA00009403"/>
    </source>
</evidence>